<dbReference type="InterPro" id="IPR001612">
    <property type="entry name" value="Caveolin"/>
</dbReference>
<dbReference type="OrthoDB" id="5917823at2759"/>
<dbReference type="GO" id="GO:0030154">
    <property type="term" value="P:cell differentiation"/>
    <property type="evidence" value="ECO:0007669"/>
    <property type="project" value="TreeGrafter"/>
</dbReference>
<protein>
    <recommendedName>
        <fullName evidence="6">Caveolin</fullName>
    </recommendedName>
</protein>
<dbReference type="GeneTree" id="ENSGT00950000183006"/>
<name>A0A3B4ELA3_PYGNA</name>
<reference evidence="8 9" key="1">
    <citation type="submission" date="2020-10" db="EMBL/GenBank/DDBJ databases">
        <title>Pygocentrus nattereri (red-bellied piranha) genome, fPygNat1, primary haplotype.</title>
        <authorList>
            <person name="Myers G."/>
            <person name="Meyer A."/>
            <person name="Karagic N."/>
            <person name="Pippel M."/>
            <person name="Winkler S."/>
            <person name="Tracey A."/>
            <person name="Wood J."/>
            <person name="Formenti G."/>
            <person name="Howe K."/>
            <person name="Fedrigo O."/>
            <person name="Jarvis E.D."/>
        </authorList>
    </citation>
    <scope>NUCLEOTIDE SEQUENCE [LARGE SCALE GENOMIC DNA]</scope>
</reference>
<dbReference type="GO" id="GO:0000139">
    <property type="term" value="C:Golgi membrane"/>
    <property type="evidence" value="ECO:0007669"/>
    <property type="project" value="UniProtKB-SubCell"/>
</dbReference>
<keyword evidence="7" id="KW-1133">Transmembrane helix</keyword>
<dbReference type="PANTHER" id="PTHR10844">
    <property type="entry name" value="CAVEOLIN"/>
    <property type="match status" value="1"/>
</dbReference>
<evidence type="ECO:0000256" key="2">
    <source>
        <dbReference type="ARBA" id="ARBA00010988"/>
    </source>
</evidence>
<accession>A0A3B4ELA3</accession>
<evidence type="ECO:0000256" key="4">
    <source>
        <dbReference type="ARBA" id="ARBA00023034"/>
    </source>
</evidence>
<dbReference type="GO" id="GO:0070836">
    <property type="term" value="P:caveola assembly"/>
    <property type="evidence" value="ECO:0007669"/>
    <property type="project" value="InterPro"/>
</dbReference>
<evidence type="ECO:0000313" key="9">
    <source>
        <dbReference type="Proteomes" id="UP001501920"/>
    </source>
</evidence>
<keyword evidence="7" id="KW-0812">Transmembrane</keyword>
<feature type="transmembrane region" description="Helical" evidence="7">
    <location>
        <begin position="83"/>
        <end position="106"/>
    </location>
</feature>
<dbReference type="GO" id="GO:0031410">
    <property type="term" value="C:cytoplasmic vesicle"/>
    <property type="evidence" value="ECO:0007669"/>
    <property type="project" value="TreeGrafter"/>
</dbReference>
<feature type="transmembrane region" description="Helical" evidence="7">
    <location>
        <begin position="112"/>
        <end position="136"/>
    </location>
</feature>
<dbReference type="Pfam" id="PF01146">
    <property type="entry name" value="Caveolin"/>
    <property type="match status" value="1"/>
</dbReference>
<keyword evidence="4 6" id="KW-0333">Golgi apparatus</keyword>
<evidence type="ECO:0000256" key="5">
    <source>
        <dbReference type="ARBA" id="ARBA00023136"/>
    </source>
</evidence>
<dbReference type="GO" id="GO:0042383">
    <property type="term" value="C:sarcolemma"/>
    <property type="evidence" value="ECO:0007669"/>
    <property type="project" value="TreeGrafter"/>
</dbReference>
<dbReference type="GO" id="GO:0005901">
    <property type="term" value="C:caveola"/>
    <property type="evidence" value="ECO:0007669"/>
    <property type="project" value="UniProtKB-SubCell"/>
</dbReference>
<reference evidence="8" key="3">
    <citation type="submission" date="2025-09" db="UniProtKB">
        <authorList>
            <consortium name="Ensembl"/>
        </authorList>
    </citation>
    <scope>IDENTIFICATION</scope>
</reference>
<dbReference type="GO" id="GO:0005925">
    <property type="term" value="C:focal adhesion"/>
    <property type="evidence" value="ECO:0007669"/>
    <property type="project" value="TreeGrafter"/>
</dbReference>
<dbReference type="GO" id="GO:0008286">
    <property type="term" value="P:insulin receptor signaling pathway"/>
    <property type="evidence" value="ECO:0007669"/>
    <property type="project" value="TreeGrafter"/>
</dbReference>
<keyword evidence="5 6" id="KW-0472">Membrane</keyword>
<proteinExistence type="inferred from homology"/>
<dbReference type="RefSeq" id="XP_017573209.1">
    <property type="nucleotide sequence ID" value="XM_017717720.2"/>
</dbReference>
<comment type="function">
    <text evidence="6">May act as a scaffolding protein within caveolar membranes. Interacts directly with G-protein alpha subunits and can functionally regulate their activity.</text>
</comment>
<dbReference type="GO" id="GO:0048471">
    <property type="term" value="C:perinuclear region of cytoplasm"/>
    <property type="evidence" value="ECO:0007669"/>
    <property type="project" value="TreeGrafter"/>
</dbReference>
<evidence type="ECO:0000256" key="1">
    <source>
        <dbReference type="ARBA" id="ARBA00004202"/>
    </source>
</evidence>
<sequence length="162" mass="18391">MGLEKEKAETSVIMDEDLFNRSIEPILTKKEKLFPTEPDRDPNDINSHLKVEFEDIIAEPSSTHSFDSVWIWSHAVFELLKFIFYRLLTTLLAIPMAFVAGIVFGLLSCVHIWVVMPLVHSCMMALPSIQVIWASLMDMFVGPLFHSIGRVLSSVNVKTVQN</sequence>
<dbReference type="PANTHER" id="PTHR10844:SF3">
    <property type="entry name" value="CAVEOLIN-2"/>
    <property type="match status" value="1"/>
</dbReference>
<reference evidence="8" key="2">
    <citation type="submission" date="2025-08" db="UniProtKB">
        <authorList>
            <consortium name="Ensembl"/>
        </authorList>
    </citation>
    <scope>IDENTIFICATION</scope>
</reference>
<comment type="similarity">
    <text evidence="2 6">Belongs to the caveolin family.</text>
</comment>
<keyword evidence="9" id="KW-1185">Reference proteome</keyword>
<dbReference type="STRING" id="42514.ENSPNAP00000035966"/>
<keyword evidence="3 6" id="KW-1003">Cell membrane</keyword>
<organism evidence="8 9">
    <name type="scientific">Pygocentrus nattereri</name>
    <name type="common">Red-bellied piranha</name>
    <dbReference type="NCBI Taxonomy" id="42514"/>
    <lineage>
        <taxon>Eukaryota</taxon>
        <taxon>Metazoa</taxon>
        <taxon>Chordata</taxon>
        <taxon>Craniata</taxon>
        <taxon>Vertebrata</taxon>
        <taxon>Euteleostomi</taxon>
        <taxon>Actinopterygii</taxon>
        <taxon>Neopterygii</taxon>
        <taxon>Teleostei</taxon>
        <taxon>Ostariophysi</taxon>
        <taxon>Characiformes</taxon>
        <taxon>Characoidei</taxon>
        <taxon>Pygocentrus</taxon>
    </lineage>
</organism>
<comment type="subcellular location">
    <subcellularLocation>
        <location evidence="1 6">Cell membrane</location>
        <topology evidence="1 6">Peripheral membrane protein</topology>
    </subcellularLocation>
    <subcellularLocation>
        <location evidence="6">Golgi apparatus membrane</location>
        <topology evidence="6">Peripheral membrane protein</topology>
    </subcellularLocation>
    <subcellularLocation>
        <location evidence="6">Membrane</location>
        <location evidence="6">Caveola</location>
        <topology evidence="6">Peripheral membrane protein</topology>
    </subcellularLocation>
</comment>
<gene>
    <name evidence="8" type="primary">CAV2</name>
</gene>
<dbReference type="Ensembl" id="ENSPNAT00000039611.2">
    <property type="protein sequence ID" value="ENSPNAP00000035966.1"/>
    <property type="gene ID" value="ENSPNAG00000004040.2"/>
</dbReference>
<dbReference type="GO" id="GO:0019901">
    <property type="term" value="F:protein kinase binding"/>
    <property type="evidence" value="ECO:0007669"/>
    <property type="project" value="TreeGrafter"/>
</dbReference>
<dbReference type="GO" id="GO:0051480">
    <property type="term" value="P:regulation of cytosolic calcium ion concentration"/>
    <property type="evidence" value="ECO:0007669"/>
    <property type="project" value="TreeGrafter"/>
</dbReference>
<dbReference type="AlphaFoldDB" id="A0A3B4ELA3"/>
<evidence type="ECO:0000256" key="7">
    <source>
        <dbReference type="SAM" id="Phobius"/>
    </source>
</evidence>
<dbReference type="GeneID" id="108439352"/>
<dbReference type="GO" id="GO:0060090">
    <property type="term" value="F:molecular adaptor activity"/>
    <property type="evidence" value="ECO:0007669"/>
    <property type="project" value="TreeGrafter"/>
</dbReference>
<evidence type="ECO:0000256" key="3">
    <source>
        <dbReference type="ARBA" id="ARBA00022475"/>
    </source>
</evidence>
<dbReference type="CTD" id="858"/>
<dbReference type="GO" id="GO:0001937">
    <property type="term" value="P:negative regulation of endothelial cell proliferation"/>
    <property type="evidence" value="ECO:0007669"/>
    <property type="project" value="TreeGrafter"/>
</dbReference>
<evidence type="ECO:0000256" key="6">
    <source>
        <dbReference type="RuleBase" id="RU000680"/>
    </source>
</evidence>
<dbReference type="OMA" id="TRIFMDD"/>
<evidence type="ECO:0000313" key="8">
    <source>
        <dbReference type="Ensembl" id="ENSPNAP00000035966.1"/>
    </source>
</evidence>
<dbReference type="Proteomes" id="UP001501920">
    <property type="component" value="Chromosome 8"/>
</dbReference>